<dbReference type="AlphaFoldDB" id="Q109E5"/>
<feature type="region of interest" description="Disordered" evidence="1">
    <location>
        <begin position="27"/>
        <end position="85"/>
    </location>
</feature>
<reference evidence="2" key="1">
    <citation type="journal article" date="2003" name="Science">
        <title>In-depth view of structure, activity, and evolution of rice chromosome 10.</title>
        <authorList>
            <consortium name="Rice Chromosome 10 Sequencing Consortium"/>
        </authorList>
    </citation>
    <scope>NUCLEOTIDE SEQUENCE [LARGE SCALE GENOMIC DNA]</scope>
</reference>
<gene>
    <name evidence="2" type="ordered locus">LOC_Os10g37459</name>
</gene>
<dbReference type="EMBL" id="DP000086">
    <property type="protein sequence ID" value="ABG66191.1"/>
    <property type="molecule type" value="Genomic_DNA"/>
</dbReference>
<proteinExistence type="predicted"/>
<feature type="compositionally biased region" description="Pro residues" evidence="1">
    <location>
        <begin position="32"/>
        <end position="53"/>
    </location>
</feature>
<feature type="compositionally biased region" description="Basic and acidic residues" evidence="1">
    <location>
        <begin position="100"/>
        <end position="138"/>
    </location>
</feature>
<feature type="region of interest" description="Disordered" evidence="1">
    <location>
        <begin position="98"/>
        <end position="138"/>
    </location>
</feature>
<organism evidence="2">
    <name type="scientific">Oryza sativa subsp. japonica</name>
    <name type="common">Rice</name>
    <dbReference type="NCBI Taxonomy" id="39947"/>
    <lineage>
        <taxon>Eukaryota</taxon>
        <taxon>Viridiplantae</taxon>
        <taxon>Streptophyta</taxon>
        <taxon>Embryophyta</taxon>
        <taxon>Tracheophyta</taxon>
        <taxon>Spermatophyta</taxon>
        <taxon>Magnoliopsida</taxon>
        <taxon>Liliopsida</taxon>
        <taxon>Poales</taxon>
        <taxon>Poaceae</taxon>
        <taxon>BOP clade</taxon>
        <taxon>Oryzoideae</taxon>
        <taxon>Oryzeae</taxon>
        <taxon>Oryzinae</taxon>
        <taxon>Oryza</taxon>
        <taxon>Oryza sativa</taxon>
    </lineage>
</organism>
<reference evidence="2" key="3">
    <citation type="submission" date="2006-07" db="EMBL/GenBank/DDBJ databases">
        <authorList>
            <person name="Buell R."/>
        </authorList>
    </citation>
    <scope>NUCLEOTIDE SEQUENCE</scope>
</reference>
<evidence type="ECO:0000256" key="1">
    <source>
        <dbReference type="SAM" id="MobiDB-lite"/>
    </source>
</evidence>
<evidence type="ECO:0000313" key="2">
    <source>
        <dbReference type="EMBL" id="ABG66191.1"/>
    </source>
</evidence>
<sequence>MGTGIALTAVAGGEDYTPRMALRWMSFTASPPGAPAPDPDPAPVGGGVPPPPAVAAATPDMAMSSRAGGTPQKPDHPPTRCRSQAKVWFRRHYSFQSLVRARDQKRGSESNSGAKKEKLTPGKEAKKSDRTRGLLIYQEKERGRAVAEGIVAARG</sequence>
<reference evidence="2" key="2">
    <citation type="submission" date="2003-05" db="EMBL/GenBank/DDBJ databases">
        <authorList>
            <person name="Buell C.R."/>
            <person name="Wing R.A."/>
            <person name="McCombie W.R."/>
            <person name="Messing J."/>
            <person name="Yuan Q."/>
            <person name="Ouyang S."/>
        </authorList>
    </citation>
    <scope>NUCLEOTIDE SEQUENCE</scope>
</reference>
<name>Q109E5_ORYSJ</name>
<accession>Q109E5</accession>
<protein>
    <submittedName>
        <fullName evidence="2">Uncharacterized protein</fullName>
    </submittedName>
</protein>